<gene>
    <name evidence="1" type="ORF">L1987_60013</name>
</gene>
<evidence type="ECO:0000313" key="1">
    <source>
        <dbReference type="EMBL" id="KAI3742333.1"/>
    </source>
</evidence>
<reference evidence="1 2" key="2">
    <citation type="journal article" date="2022" name="Mol. Ecol. Resour.">
        <title>The genomes of chicory, endive, great burdock and yacon provide insights into Asteraceae paleo-polyploidization history and plant inulin production.</title>
        <authorList>
            <person name="Fan W."/>
            <person name="Wang S."/>
            <person name="Wang H."/>
            <person name="Wang A."/>
            <person name="Jiang F."/>
            <person name="Liu H."/>
            <person name="Zhao H."/>
            <person name="Xu D."/>
            <person name="Zhang Y."/>
        </authorList>
    </citation>
    <scope>NUCLEOTIDE SEQUENCE [LARGE SCALE GENOMIC DNA]</scope>
    <source>
        <strain evidence="2">cv. Yunnan</strain>
        <tissue evidence="1">Leaves</tissue>
    </source>
</reference>
<evidence type="ECO:0000313" key="2">
    <source>
        <dbReference type="Proteomes" id="UP001056120"/>
    </source>
</evidence>
<proteinExistence type="predicted"/>
<sequence length="160" mass="18272">MKKIEDNLGKLYLEFPEDEDILSLKAEYETMLEDKPMWHMITKEEIIITKDQISSVLKGFNLEKVESNEQREEEVQETETVAREIGEALESEENVEFGNTDMMESNICGGDKDTGNVIELPTKMCDEVTKDEGEELALDRLGGQENICADKQTDNEWTEG</sequence>
<comment type="caution">
    <text evidence="1">The sequence shown here is derived from an EMBL/GenBank/DDBJ whole genome shotgun (WGS) entry which is preliminary data.</text>
</comment>
<dbReference type="EMBL" id="CM042037">
    <property type="protein sequence ID" value="KAI3742333.1"/>
    <property type="molecule type" value="Genomic_DNA"/>
</dbReference>
<keyword evidence="2" id="KW-1185">Reference proteome</keyword>
<protein>
    <submittedName>
        <fullName evidence="1">Uncharacterized protein</fullName>
    </submittedName>
</protein>
<organism evidence="1 2">
    <name type="scientific">Smallanthus sonchifolius</name>
    <dbReference type="NCBI Taxonomy" id="185202"/>
    <lineage>
        <taxon>Eukaryota</taxon>
        <taxon>Viridiplantae</taxon>
        <taxon>Streptophyta</taxon>
        <taxon>Embryophyta</taxon>
        <taxon>Tracheophyta</taxon>
        <taxon>Spermatophyta</taxon>
        <taxon>Magnoliopsida</taxon>
        <taxon>eudicotyledons</taxon>
        <taxon>Gunneridae</taxon>
        <taxon>Pentapetalae</taxon>
        <taxon>asterids</taxon>
        <taxon>campanulids</taxon>
        <taxon>Asterales</taxon>
        <taxon>Asteraceae</taxon>
        <taxon>Asteroideae</taxon>
        <taxon>Heliantheae alliance</taxon>
        <taxon>Millerieae</taxon>
        <taxon>Smallanthus</taxon>
    </lineage>
</organism>
<dbReference type="Proteomes" id="UP001056120">
    <property type="component" value="Linkage Group LG20"/>
</dbReference>
<accession>A0ACB9D797</accession>
<name>A0ACB9D797_9ASTR</name>
<reference evidence="2" key="1">
    <citation type="journal article" date="2022" name="Mol. Ecol. Resour.">
        <title>The genomes of chicory, endive, great burdock and yacon provide insights into Asteraceae palaeo-polyploidization history and plant inulin production.</title>
        <authorList>
            <person name="Fan W."/>
            <person name="Wang S."/>
            <person name="Wang H."/>
            <person name="Wang A."/>
            <person name="Jiang F."/>
            <person name="Liu H."/>
            <person name="Zhao H."/>
            <person name="Xu D."/>
            <person name="Zhang Y."/>
        </authorList>
    </citation>
    <scope>NUCLEOTIDE SEQUENCE [LARGE SCALE GENOMIC DNA]</scope>
    <source>
        <strain evidence="2">cv. Yunnan</strain>
    </source>
</reference>